<name>A0A0F8WEH1_9ZZZZ</name>
<organism evidence="1">
    <name type="scientific">marine sediment metagenome</name>
    <dbReference type="NCBI Taxonomy" id="412755"/>
    <lineage>
        <taxon>unclassified sequences</taxon>
        <taxon>metagenomes</taxon>
        <taxon>ecological metagenomes</taxon>
    </lineage>
</organism>
<dbReference type="AlphaFoldDB" id="A0A0F8WEH1"/>
<proteinExistence type="predicted"/>
<comment type="caution">
    <text evidence="1">The sequence shown here is derived from an EMBL/GenBank/DDBJ whole genome shotgun (WGS) entry which is preliminary data.</text>
</comment>
<gene>
    <name evidence="1" type="ORF">LCGC14_3079820</name>
</gene>
<protein>
    <submittedName>
        <fullName evidence="1">Uncharacterized protein</fullName>
    </submittedName>
</protein>
<accession>A0A0F8WEH1</accession>
<feature type="non-terminal residue" evidence="1">
    <location>
        <position position="349"/>
    </location>
</feature>
<evidence type="ECO:0000313" key="1">
    <source>
        <dbReference type="EMBL" id="KKK54918.1"/>
    </source>
</evidence>
<dbReference type="EMBL" id="LAZR01065751">
    <property type="protein sequence ID" value="KKK54918.1"/>
    <property type="molecule type" value="Genomic_DNA"/>
</dbReference>
<reference evidence="1" key="1">
    <citation type="journal article" date="2015" name="Nature">
        <title>Complex archaea that bridge the gap between prokaryotes and eukaryotes.</title>
        <authorList>
            <person name="Spang A."/>
            <person name="Saw J.H."/>
            <person name="Jorgensen S.L."/>
            <person name="Zaremba-Niedzwiedzka K."/>
            <person name="Martijn J."/>
            <person name="Lind A.E."/>
            <person name="van Eijk R."/>
            <person name="Schleper C."/>
            <person name="Guy L."/>
            <person name="Ettema T.J."/>
        </authorList>
    </citation>
    <scope>NUCLEOTIDE SEQUENCE</scope>
</reference>
<feature type="non-terminal residue" evidence="1">
    <location>
        <position position="1"/>
    </location>
</feature>
<sequence>LEILRKGAILFGIFCGEFEKGRIKTSGTTLTEIRGKLLENLQQNIDRAITDVRRVDLKYSKYIIESRYDIEEYELIKEEDLEAIRNWLNRYYELLNTLISDLENISYFNFDELYNTFIGYSERLPLLKHHPDYDQTLRRISDLKNNYEGAKSIVPNLMKRAIELLDQREYIKAIRQFHKVKNVSFNPNHLYTCIRAIYYIGLCYQQIGLLYASKYYFMVVYHMAIETDCEYNTKQLVYASGIDSIAFICFDLGSVNEMTFYTALSLILRDAYSLTPNDYSKSLNQRLIGLLQYLILIMIYERKRDNEFSDFLQKLLEIFDLWGLIEKPLEKWEQEITEETLLQFKGMYK</sequence>